<feature type="transmembrane region" description="Helical" evidence="1">
    <location>
        <begin position="28"/>
        <end position="49"/>
    </location>
</feature>
<comment type="caution">
    <text evidence="2">The sequence shown here is derived from an EMBL/GenBank/DDBJ whole genome shotgun (WGS) entry which is preliminary data.</text>
</comment>
<dbReference type="Proteomes" id="UP000006242">
    <property type="component" value="Unassembled WGS sequence"/>
</dbReference>
<keyword evidence="1" id="KW-0472">Membrane</keyword>
<proteinExistence type="predicted"/>
<protein>
    <submittedName>
        <fullName evidence="2">Uncharacterized protein</fullName>
    </submittedName>
</protein>
<reference evidence="2 3" key="1">
    <citation type="journal article" date="2011" name="J. Bacteriol.">
        <title>Genome sequence of Salinisphaera shabanensis, a gammaproteobacterium from the harsh, variable environment of the brine-seawater interface of the Shaban Deep in the Red Sea.</title>
        <authorList>
            <person name="Antunes A."/>
            <person name="Alam I."/>
            <person name="Bajic V.B."/>
            <person name="Stingl U."/>
        </authorList>
    </citation>
    <scope>NUCLEOTIDE SEQUENCE [LARGE SCALE GENOMIC DNA]</scope>
    <source>
        <strain evidence="2 3">E1L3A</strain>
    </source>
</reference>
<feature type="transmembrane region" description="Helical" evidence="1">
    <location>
        <begin position="61"/>
        <end position="80"/>
    </location>
</feature>
<keyword evidence="1" id="KW-1133">Transmembrane helix</keyword>
<dbReference type="AlphaFoldDB" id="U2E2T4"/>
<keyword evidence="3" id="KW-1185">Reference proteome</keyword>
<reference evidence="2 3" key="2">
    <citation type="journal article" date="2013" name="PLoS ONE">
        <title>INDIGO - INtegrated Data Warehouse of MIcrobial GenOmes with Examples from the Red Sea Extremophiles.</title>
        <authorList>
            <person name="Alam I."/>
            <person name="Antunes A."/>
            <person name="Kamau A.A."/>
            <person name="Ba Alawi W."/>
            <person name="Kalkatawi M."/>
            <person name="Stingl U."/>
            <person name="Bajic V.B."/>
        </authorList>
    </citation>
    <scope>NUCLEOTIDE SEQUENCE [LARGE SCALE GENOMIC DNA]</scope>
    <source>
        <strain evidence="2 3">E1L3A</strain>
    </source>
</reference>
<accession>U2E2T4</accession>
<evidence type="ECO:0000313" key="3">
    <source>
        <dbReference type="Proteomes" id="UP000006242"/>
    </source>
</evidence>
<name>U2E2T4_9GAMM</name>
<organism evidence="2 3">
    <name type="scientific">Salinisphaera shabanensis E1L3A</name>
    <dbReference type="NCBI Taxonomy" id="1033802"/>
    <lineage>
        <taxon>Bacteria</taxon>
        <taxon>Pseudomonadati</taxon>
        <taxon>Pseudomonadota</taxon>
        <taxon>Gammaproteobacteria</taxon>
        <taxon>Salinisphaerales</taxon>
        <taxon>Salinisphaeraceae</taxon>
        <taxon>Salinisphaera</taxon>
    </lineage>
</organism>
<evidence type="ECO:0000256" key="1">
    <source>
        <dbReference type="SAM" id="Phobius"/>
    </source>
</evidence>
<keyword evidence="1" id="KW-0812">Transmembrane</keyword>
<dbReference type="STRING" id="1033802.SSPSH_002973"/>
<sequence>MTETQWARIASDLEYVQALLYGACASPFVWLPLAICVVAAAVFACRGFNERHSYTRVGRNASLGCLALASAILVLGTWSYSNDQSTAELPSTTVTAADSAVTERG</sequence>
<gene>
    <name evidence="2" type="ORF">SSPSH_002973</name>
</gene>
<evidence type="ECO:0000313" key="2">
    <source>
        <dbReference type="EMBL" id="ERJ18196.1"/>
    </source>
</evidence>
<dbReference type="EMBL" id="AFNV02000022">
    <property type="protein sequence ID" value="ERJ18196.1"/>
    <property type="molecule type" value="Genomic_DNA"/>
</dbReference>